<dbReference type="EMBL" id="UINC01014965">
    <property type="protein sequence ID" value="SVA63402.1"/>
    <property type="molecule type" value="Genomic_DNA"/>
</dbReference>
<evidence type="ECO:0000313" key="1">
    <source>
        <dbReference type="EMBL" id="SVA63402.1"/>
    </source>
</evidence>
<proteinExistence type="predicted"/>
<sequence>MEQILFKNLNISQLSCKIIHCYLHKNPKYSTCKECGKKVCKQCSKNLKNCDKFACDLNCYSCYKEKHTKCDISGCPLDSCMSLCKFCSRYFCKSHGDQCRKCYKDTCYSCSKMCIDRINDVFHNSIFYDKTPCDNHVHCHDCYSSFVVQCRECKLFGCADFLYTYQCNFCQLYKCESCIYTMRRNGSTHDVLCRKCSTRTGVEGHPYIYKLYK</sequence>
<name>A0A381XFT6_9ZZZZ</name>
<protein>
    <submittedName>
        <fullName evidence="1">Uncharacterized protein</fullName>
    </submittedName>
</protein>
<dbReference type="AlphaFoldDB" id="A0A381XFT6"/>
<organism evidence="1">
    <name type="scientific">marine metagenome</name>
    <dbReference type="NCBI Taxonomy" id="408172"/>
    <lineage>
        <taxon>unclassified sequences</taxon>
        <taxon>metagenomes</taxon>
        <taxon>ecological metagenomes</taxon>
    </lineage>
</organism>
<reference evidence="1" key="1">
    <citation type="submission" date="2018-05" db="EMBL/GenBank/DDBJ databases">
        <authorList>
            <person name="Lanie J.A."/>
            <person name="Ng W.-L."/>
            <person name="Kazmierczak K.M."/>
            <person name="Andrzejewski T.M."/>
            <person name="Davidsen T.M."/>
            <person name="Wayne K.J."/>
            <person name="Tettelin H."/>
            <person name="Glass J.I."/>
            <person name="Rusch D."/>
            <person name="Podicherti R."/>
            <person name="Tsui H.-C.T."/>
            <person name="Winkler M.E."/>
        </authorList>
    </citation>
    <scope>NUCLEOTIDE SEQUENCE</scope>
</reference>
<gene>
    <name evidence="1" type="ORF">METZ01_LOCUS116256</name>
</gene>
<accession>A0A381XFT6</accession>